<keyword evidence="2" id="KW-1185">Reference proteome</keyword>
<evidence type="ECO:0000313" key="2">
    <source>
        <dbReference type="Proteomes" id="UP001298681"/>
    </source>
</evidence>
<evidence type="ECO:0000313" key="1">
    <source>
        <dbReference type="EMBL" id="MCG4610576.1"/>
    </source>
</evidence>
<accession>A0ABS9MIL8</accession>
<sequence length="227" mass="23569">MDEAKKSKKGLAVGIAVVLLLLAAVGITIGLALSDPYADTVQAAAQPETVVTKLAESLLTGEPAVLTKEEVSGLLAGQVDGLQGGGFQVLGLQCVSVEDGIAEFYIPVSFSGLRLGVSAQFAVGCDAESETIWAELQSVHLGRLPVKTEWVMGAAEALLPAQVSVEGNTLSIPSSFFDEQVLGGAVGVTVQDLRATPEGFLVQVQGNLERIQSSIGQYLEQFLSPGD</sequence>
<comment type="caution">
    <text evidence="1">The sequence shown here is derived from an EMBL/GenBank/DDBJ whole genome shotgun (WGS) entry which is preliminary data.</text>
</comment>
<dbReference type="EMBL" id="JAKNHQ010000007">
    <property type="protein sequence ID" value="MCG4610576.1"/>
    <property type="molecule type" value="Genomic_DNA"/>
</dbReference>
<organism evidence="1 2">
    <name type="scientific">Anaeromassilibacillus senegalensis</name>
    <dbReference type="NCBI Taxonomy" id="1673717"/>
    <lineage>
        <taxon>Bacteria</taxon>
        <taxon>Bacillati</taxon>
        <taxon>Bacillota</taxon>
        <taxon>Clostridia</taxon>
        <taxon>Eubacteriales</taxon>
        <taxon>Acutalibacteraceae</taxon>
        <taxon>Anaeromassilibacillus</taxon>
    </lineage>
</organism>
<dbReference type="Proteomes" id="UP001298681">
    <property type="component" value="Unassembled WGS sequence"/>
</dbReference>
<name>A0ABS9MIL8_9FIRM</name>
<protein>
    <recommendedName>
        <fullName evidence="3">DUF2993 domain-containing protein</fullName>
    </recommendedName>
</protein>
<proteinExistence type="predicted"/>
<gene>
    <name evidence="1" type="ORF">L0P57_06475</name>
</gene>
<dbReference type="RefSeq" id="WP_237966681.1">
    <property type="nucleotide sequence ID" value="NZ_JAKNHQ010000007.1"/>
</dbReference>
<evidence type="ECO:0008006" key="3">
    <source>
        <dbReference type="Google" id="ProtNLM"/>
    </source>
</evidence>
<reference evidence="1 2" key="1">
    <citation type="submission" date="2022-01" db="EMBL/GenBank/DDBJ databases">
        <title>Collection of gut derived symbiotic bacterial strains cultured from healthy donors.</title>
        <authorList>
            <person name="Lin H."/>
            <person name="Kohout C."/>
            <person name="Waligurski E."/>
            <person name="Pamer E.G."/>
        </authorList>
    </citation>
    <scope>NUCLEOTIDE SEQUENCE [LARGE SCALE GENOMIC DNA]</scope>
    <source>
        <strain evidence="1 2">DFI.7.58</strain>
    </source>
</reference>